<organism evidence="1 2">
    <name type="scientific">Elysia crispata</name>
    <name type="common">lettuce slug</name>
    <dbReference type="NCBI Taxonomy" id="231223"/>
    <lineage>
        <taxon>Eukaryota</taxon>
        <taxon>Metazoa</taxon>
        <taxon>Spiralia</taxon>
        <taxon>Lophotrochozoa</taxon>
        <taxon>Mollusca</taxon>
        <taxon>Gastropoda</taxon>
        <taxon>Heterobranchia</taxon>
        <taxon>Euthyneura</taxon>
        <taxon>Panpulmonata</taxon>
        <taxon>Sacoglossa</taxon>
        <taxon>Placobranchoidea</taxon>
        <taxon>Plakobranchidae</taxon>
        <taxon>Elysia</taxon>
    </lineage>
</organism>
<name>A0AAE1CN49_9GAST</name>
<proteinExistence type="predicted"/>
<accession>A0AAE1CN49</accession>
<dbReference type="Proteomes" id="UP001283361">
    <property type="component" value="Unassembled WGS sequence"/>
</dbReference>
<dbReference type="EMBL" id="JAWDGP010007412">
    <property type="protein sequence ID" value="KAK3719871.1"/>
    <property type="molecule type" value="Genomic_DNA"/>
</dbReference>
<sequence>MFINEQRSNRGLELGPNADGAACDIATSSEIGPQGLWGWNQIIQRDMTFPCKRPAPRLVHETALVLRTGPFTFMSNANDTTNQYLTQAVSDSVRPNGSDRLQCIAQTKQKWRPMNKADLA</sequence>
<evidence type="ECO:0000313" key="2">
    <source>
        <dbReference type="Proteomes" id="UP001283361"/>
    </source>
</evidence>
<comment type="caution">
    <text evidence="1">The sequence shown here is derived from an EMBL/GenBank/DDBJ whole genome shotgun (WGS) entry which is preliminary data.</text>
</comment>
<keyword evidence="2" id="KW-1185">Reference proteome</keyword>
<evidence type="ECO:0000313" key="1">
    <source>
        <dbReference type="EMBL" id="KAK3719871.1"/>
    </source>
</evidence>
<protein>
    <submittedName>
        <fullName evidence="1">Uncharacterized protein</fullName>
    </submittedName>
</protein>
<reference evidence="1" key="1">
    <citation type="journal article" date="2023" name="G3 (Bethesda)">
        <title>A reference genome for the long-term kleptoplast-retaining sea slug Elysia crispata morphotype clarki.</title>
        <authorList>
            <person name="Eastman K.E."/>
            <person name="Pendleton A.L."/>
            <person name="Shaikh M.A."/>
            <person name="Suttiyut T."/>
            <person name="Ogas R."/>
            <person name="Tomko P."/>
            <person name="Gavelis G."/>
            <person name="Widhalm J.R."/>
            <person name="Wisecaver J.H."/>
        </authorList>
    </citation>
    <scope>NUCLEOTIDE SEQUENCE</scope>
    <source>
        <strain evidence="1">ECLA1</strain>
    </source>
</reference>
<gene>
    <name evidence="1" type="ORF">RRG08_040171</name>
</gene>
<dbReference type="AlphaFoldDB" id="A0AAE1CN49"/>